<accession>A0AAV4N3Y4</accession>
<sequence length="92" mass="10442">MAFCIVCSDLKHHLPLTMLFLHTADLCHYNSEGASDGGLNDTFLHLCASKRSTICRVVLESFWLIFRRHEKSAKTRQSLFSIRHVGLILLAV</sequence>
<protein>
    <recommendedName>
        <fullName evidence="3">Secreted protein</fullName>
    </recommendedName>
</protein>
<proteinExistence type="predicted"/>
<keyword evidence="2" id="KW-1185">Reference proteome</keyword>
<evidence type="ECO:0000313" key="2">
    <source>
        <dbReference type="Proteomes" id="UP001054945"/>
    </source>
</evidence>
<reference evidence="1 2" key="1">
    <citation type="submission" date="2021-06" db="EMBL/GenBank/DDBJ databases">
        <title>Caerostris extrusa draft genome.</title>
        <authorList>
            <person name="Kono N."/>
            <person name="Arakawa K."/>
        </authorList>
    </citation>
    <scope>NUCLEOTIDE SEQUENCE [LARGE SCALE GENOMIC DNA]</scope>
</reference>
<organism evidence="1 2">
    <name type="scientific">Caerostris extrusa</name>
    <name type="common">Bark spider</name>
    <name type="synonym">Caerostris bankana</name>
    <dbReference type="NCBI Taxonomy" id="172846"/>
    <lineage>
        <taxon>Eukaryota</taxon>
        <taxon>Metazoa</taxon>
        <taxon>Ecdysozoa</taxon>
        <taxon>Arthropoda</taxon>
        <taxon>Chelicerata</taxon>
        <taxon>Arachnida</taxon>
        <taxon>Araneae</taxon>
        <taxon>Araneomorphae</taxon>
        <taxon>Entelegynae</taxon>
        <taxon>Araneoidea</taxon>
        <taxon>Araneidae</taxon>
        <taxon>Caerostris</taxon>
    </lineage>
</organism>
<gene>
    <name evidence="1" type="ORF">CEXT_447541</name>
</gene>
<dbReference type="AlphaFoldDB" id="A0AAV4N3Y4"/>
<evidence type="ECO:0008006" key="3">
    <source>
        <dbReference type="Google" id="ProtNLM"/>
    </source>
</evidence>
<comment type="caution">
    <text evidence="1">The sequence shown here is derived from an EMBL/GenBank/DDBJ whole genome shotgun (WGS) entry which is preliminary data.</text>
</comment>
<evidence type="ECO:0000313" key="1">
    <source>
        <dbReference type="EMBL" id="GIX78089.1"/>
    </source>
</evidence>
<name>A0AAV4N3Y4_CAEEX</name>
<dbReference type="EMBL" id="BPLR01002819">
    <property type="protein sequence ID" value="GIX78089.1"/>
    <property type="molecule type" value="Genomic_DNA"/>
</dbReference>
<dbReference type="Proteomes" id="UP001054945">
    <property type="component" value="Unassembled WGS sequence"/>
</dbReference>